<sequence length="359" mass="38664">MVLDIIPEQDEPIVDLLEEAEDEEDAQMNIHTVVFGLGPGGEVQAGYKYNPDLLRRLLFPSPTMKADRQPPRKRRRTEDGEGMDIDGDDATITMPLSEPRSVILETLKESYLLSPSALNTGDGVRAYDIALVLEGELEEEAVIIAPGPAEDVIPPTAAPPEMQDLPPTIEEPKGAETPVADSPAVPNPDVKAPNGDVVDQPKSLAAPKEAEIRNSPPPVSIPSPSDTKPQVPTSPTPQPAEATPLDGDITPTPGSPGPGIAKVSPTPEPSTPQPSSATAVIPPPPEIRSTSTRRLSMVSVLDFDDRSKPLLLQELQRHLGEEMFRFTDEGVKVTDGPNEEWTVQVKRWKWGPSTQAISI</sequence>
<evidence type="ECO:0000313" key="3">
    <source>
        <dbReference type="Proteomes" id="UP000807353"/>
    </source>
</evidence>
<gene>
    <name evidence="2" type="ORF">BDZ94DRAFT_1252322</name>
</gene>
<evidence type="ECO:0000313" key="2">
    <source>
        <dbReference type="EMBL" id="KAF9466193.1"/>
    </source>
</evidence>
<evidence type="ECO:0000256" key="1">
    <source>
        <dbReference type="SAM" id="MobiDB-lite"/>
    </source>
</evidence>
<comment type="caution">
    <text evidence="2">The sequence shown here is derived from an EMBL/GenBank/DDBJ whole genome shotgun (WGS) entry which is preliminary data.</text>
</comment>
<protein>
    <submittedName>
        <fullName evidence="2">Uncharacterized protein</fullName>
    </submittedName>
</protein>
<dbReference type="OrthoDB" id="3596986at2759"/>
<proteinExistence type="predicted"/>
<feature type="region of interest" description="Disordered" evidence="1">
    <location>
        <begin position="60"/>
        <end position="93"/>
    </location>
</feature>
<feature type="region of interest" description="Disordered" evidence="1">
    <location>
        <begin position="149"/>
        <end position="292"/>
    </location>
</feature>
<dbReference type="EMBL" id="MU150243">
    <property type="protein sequence ID" value="KAF9466193.1"/>
    <property type="molecule type" value="Genomic_DNA"/>
</dbReference>
<reference evidence="2" key="1">
    <citation type="submission" date="2020-11" db="EMBL/GenBank/DDBJ databases">
        <authorList>
            <consortium name="DOE Joint Genome Institute"/>
            <person name="Ahrendt S."/>
            <person name="Riley R."/>
            <person name="Andreopoulos W."/>
            <person name="Labutti K."/>
            <person name="Pangilinan J."/>
            <person name="Ruiz-Duenas F.J."/>
            <person name="Barrasa J.M."/>
            <person name="Sanchez-Garcia M."/>
            <person name="Camarero S."/>
            <person name="Miyauchi S."/>
            <person name="Serrano A."/>
            <person name="Linde D."/>
            <person name="Babiker R."/>
            <person name="Drula E."/>
            <person name="Ayuso-Fernandez I."/>
            <person name="Pacheco R."/>
            <person name="Padilla G."/>
            <person name="Ferreira P."/>
            <person name="Barriuso J."/>
            <person name="Kellner H."/>
            <person name="Castanera R."/>
            <person name="Alfaro M."/>
            <person name="Ramirez L."/>
            <person name="Pisabarro A.G."/>
            <person name="Kuo A."/>
            <person name="Tritt A."/>
            <person name="Lipzen A."/>
            <person name="He G."/>
            <person name="Yan M."/>
            <person name="Ng V."/>
            <person name="Cullen D."/>
            <person name="Martin F."/>
            <person name="Rosso M.-N."/>
            <person name="Henrissat B."/>
            <person name="Hibbett D."/>
            <person name="Martinez A.T."/>
            <person name="Grigoriev I.V."/>
        </authorList>
    </citation>
    <scope>NUCLEOTIDE SEQUENCE</scope>
    <source>
        <strain evidence="2">CBS 247.69</strain>
    </source>
</reference>
<accession>A0A9P6CMZ3</accession>
<name>A0A9P6CMZ3_9AGAR</name>
<dbReference type="AlphaFoldDB" id="A0A9P6CMZ3"/>
<keyword evidence="3" id="KW-1185">Reference proteome</keyword>
<organism evidence="2 3">
    <name type="scientific">Collybia nuda</name>
    <dbReference type="NCBI Taxonomy" id="64659"/>
    <lineage>
        <taxon>Eukaryota</taxon>
        <taxon>Fungi</taxon>
        <taxon>Dikarya</taxon>
        <taxon>Basidiomycota</taxon>
        <taxon>Agaricomycotina</taxon>
        <taxon>Agaricomycetes</taxon>
        <taxon>Agaricomycetidae</taxon>
        <taxon>Agaricales</taxon>
        <taxon>Tricholomatineae</taxon>
        <taxon>Clitocybaceae</taxon>
        <taxon>Collybia</taxon>
    </lineage>
</organism>
<dbReference type="Proteomes" id="UP000807353">
    <property type="component" value="Unassembled WGS sequence"/>
</dbReference>
<feature type="compositionally biased region" description="Acidic residues" evidence="1">
    <location>
        <begin position="80"/>
        <end position="89"/>
    </location>
</feature>